<dbReference type="Pfam" id="PF01381">
    <property type="entry name" value="HTH_3"/>
    <property type="match status" value="1"/>
</dbReference>
<sequence>MTDMNTVIANNINRYLEMNHKKQVELAEHLNLSRQIVNKMLNGTRTINAVELRQIAVFCNTSMEELTSIPENHKETDMFHVFMGQVKTEEARQSIQDIDLLINLILFHDTVRENGMAMREEWTEF</sequence>
<feature type="domain" description="HTH cro/C1-type" evidence="1">
    <location>
        <begin position="12"/>
        <end position="66"/>
    </location>
</feature>
<dbReference type="GeneID" id="93278765"/>
<dbReference type="SUPFAM" id="SSF47413">
    <property type="entry name" value="lambda repressor-like DNA-binding domains"/>
    <property type="match status" value="1"/>
</dbReference>
<organism evidence="2 3">
    <name type="scientific">Enterocloster lavalensis</name>
    <dbReference type="NCBI Taxonomy" id="460384"/>
    <lineage>
        <taxon>Bacteria</taxon>
        <taxon>Bacillati</taxon>
        <taxon>Bacillota</taxon>
        <taxon>Clostridia</taxon>
        <taxon>Lachnospirales</taxon>
        <taxon>Lachnospiraceae</taxon>
        <taxon>Enterocloster</taxon>
    </lineage>
</organism>
<dbReference type="PROSITE" id="PS50943">
    <property type="entry name" value="HTH_CROC1"/>
    <property type="match status" value="1"/>
</dbReference>
<dbReference type="Proteomes" id="UP000198508">
    <property type="component" value="Unassembled WGS sequence"/>
</dbReference>
<dbReference type="RefSeq" id="WP_092364279.1">
    <property type="nucleotide sequence ID" value="NZ_CAJJSN010000001.1"/>
</dbReference>
<evidence type="ECO:0000313" key="3">
    <source>
        <dbReference type="Proteomes" id="UP000198508"/>
    </source>
</evidence>
<proteinExistence type="predicted"/>
<dbReference type="EMBL" id="FOIM01000012">
    <property type="protein sequence ID" value="SET71909.1"/>
    <property type="molecule type" value="Genomic_DNA"/>
</dbReference>
<gene>
    <name evidence="2" type="ORF">SAMN05216313_11271</name>
</gene>
<dbReference type="GO" id="GO:0003677">
    <property type="term" value="F:DNA binding"/>
    <property type="evidence" value="ECO:0007669"/>
    <property type="project" value="InterPro"/>
</dbReference>
<dbReference type="CDD" id="cd00093">
    <property type="entry name" value="HTH_XRE"/>
    <property type="match status" value="1"/>
</dbReference>
<evidence type="ECO:0000313" key="2">
    <source>
        <dbReference type="EMBL" id="SET71909.1"/>
    </source>
</evidence>
<accession>A0A1I0GP33</accession>
<dbReference type="STRING" id="460384.SAMN05216313_11271"/>
<reference evidence="3" key="1">
    <citation type="submission" date="2016-10" db="EMBL/GenBank/DDBJ databases">
        <authorList>
            <person name="Varghese N."/>
            <person name="Submissions S."/>
        </authorList>
    </citation>
    <scope>NUCLEOTIDE SEQUENCE [LARGE SCALE GENOMIC DNA]</scope>
    <source>
        <strain evidence="3">NLAE-zl-G277</strain>
    </source>
</reference>
<dbReference type="InterPro" id="IPR001387">
    <property type="entry name" value="Cro/C1-type_HTH"/>
</dbReference>
<name>A0A1I0GP33_9FIRM</name>
<evidence type="ECO:0000259" key="1">
    <source>
        <dbReference type="PROSITE" id="PS50943"/>
    </source>
</evidence>
<keyword evidence="3" id="KW-1185">Reference proteome</keyword>
<protein>
    <submittedName>
        <fullName evidence="2">Helix-turn-helix</fullName>
    </submittedName>
</protein>
<dbReference type="Gene3D" id="1.10.260.40">
    <property type="entry name" value="lambda repressor-like DNA-binding domains"/>
    <property type="match status" value="1"/>
</dbReference>
<dbReference type="AlphaFoldDB" id="A0A1I0GP33"/>
<dbReference type="SMART" id="SM00530">
    <property type="entry name" value="HTH_XRE"/>
    <property type="match status" value="1"/>
</dbReference>
<dbReference type="InterPro" id="IPR010982">
    <property type="entry name" value="Lambda_DNA-bd_dom_sf"/>
</dbReference>